<dbReference type="NCBIfam" id="TIGR00018">
    <property type="entry name" value="panC"/>
    <property type="match status" value="1"/>
</dbReference>
<dbReference type="SUPFAM" id="SSF52540">
    <property type="entry name" value="P-loop containing nucleoside triphosphate hydrolases"/>
    <property type="match status" value="1"/>
</dbReference>
<feature type="active site" description="Proton donor" evidence="15">
    <location>
        <position position="35"/>
    </location>
</feature>
<dbReference type="HAMAP" id="MF_01349">
    <property type="entry name" value="PanCY"/>
    <property type="match status" value="1"/>
</dbReference>
<feature type="binding site" evidence="15">
    <location>
        <begin position="28"/>
        <end position="35"/>
    </location>
    <ligand>
        <name>ATP</name>
        <dbReference type="ChEBI" id="CHEBI:30616"/>
    </ligand>
</feature>
<feature type="region of interest" description="Cytidylate kinase" evidence="15">
    <location>
        <begin position="281"/>
        <end position="550"/>
    </location>
</feature>
<evidence type="ECO:0000313" key="20">
    <source>
        <dbReference type="Proteomes" id="UP000830835"/>
    </source>
</evidence>
<evidence type="ECO:0000256" key="16">
    <source>
        <dbReference type="SAM" id="Coils"/>
    </source>
</evidence>
<evidence type="ECO:0000256" key="2">
    <source>
        <dbReference type="ARBA" id="ARBA00009256"/>
    </source>
</evidence>
<dbReference type="CDD" id="cd02020">
    <property type="entry name" value="CMPK"/>
    <property type="match status" value="1"/>
</dbReference>
<evidence type="ECO:0000256" key="4">
    <source>
        <dbReference type="ARBA" id="ARBA00022490"/>
    </source>
</evidence>
<dbReference type="HAMAP" id="MF_00158">
    <property type="entry name" value="PanC"/>
    <property type="match status" value="1"/>
</dbReference>
<keyword evidence="8 15" id="KW-0547">Nucleotide-binding</keyword>
<dbReference type="Proteomes" id="UP000830835">
    <property type="component" value="Unassembled WGS sequence"/>
</dbReference>
<dbReference type="InterPro" id="IPR004821">
    <property type="entry name" value="Cyt_trans-like"/>
</dbReference>
<proteinExistence type="inferred from homology"/>
<evidence type="ECO:0000259" key="18">
    <source>
        <dbReference type="Pfam" id="PF02224"/>
    </source>
</evidence>
<evidence type="ECO:0000256" key="8">
    <source>
        <dbReference type="ARBA" id="ARBA00022741"/>
    </source>
</evidence>
<evidence type="ECO:0000256" key="7">
    <source>
        <dbReference type="ARBA" id="ARBA00022679"/>
    </source>
</evidence>
<evidence type="ECO:0000313" key="19">
    <source>
        <dbReference type="EMBL" id="MCJ2544157.1"/>
    </source>
</evidence>
<evidence type="ECO:0000256" key="14">
    <source>
        <dbReference type="ARBA" id="ARBA00048478"/>
    </source>
</evidence>
<dbReference type="Pfam" id="PF02224">
    <property type="entry name" value="Cytidylate_kin"/>
    <property type="match status" value="1"/>
</dbReference>
<comment type="catalytic activity">
    <reaction evidence="14 15">
        <text>CMP + ATP = CDP + ADP</text>
        <dbReference type="Rhea" id="RHEA:11600"/>
        <dbReference type="ChEBI" id="CHEBI:30616"/>
        <dbReference type="ChEBI" id="CHEBI:58069"/>
        <dbReference type="ChEBI" id="CHEBI:60377"/>
        <dbReference type="ChEBI" id="CHEBI:456216"/>
        <dbReference type="EC" id="2.7.4.25"/>
    </reaction>
</comment>
<feature type="binding site" evidence="15">
    <location>
        <position position="179"/>
    </location>
    <ligand>
        <name>ATP</name>
        <dbReference type="ChEBI" id="CHEBI:30616"/>
    </ligand>
</feature>
<dbReference type="GO" id="GO:0004592">
    <property type="term" value="F:pantoate-beta-alanine ligase activity"/>
    <property type="evidence" value="ECO:0007669"/>
    <property type="project" value="UniProtKB-EC"/>
</dbReference>
<evidence type="ECO:0000256" key="6">
    <source>
        <dbReference type="ARBA" id="ARBA00022655"/>
    </source>
</evidence>
<feature type="binding site" evidence="15">
    <location>
        <position position="156"/>
    </location>
    <ligand>
        <name>(R)-pantoate</name>
        <dbReference type="ChEBI" id="CHEBI:15980"/>
    </ligand>
</feature>
<evidence type="ECO:0000256" key="1">
    <source>
        <dbReference type="ARBA" id="ARBA00004990"/>
    </source>
</evidence>
<comment type="caution">
    <text evidence="19">The sequence shown here is derived from an EMBL/GenBank/DDBJ whole genome shotgun (WGS) entry which is preliminary data.</text>
</comment>
<gene>
    <name evidence="15" type="primary">panC/cmk</name>
    <name evidence="19" type="ORF">JX360_14805</name>
</gene>
<reference evidence="19" key="1">
    <citation type="submission" date="2021-02" db="EMBL/GenBank/DDBJ databases">
        <title>The CRISPR/cas machinery reduction and long-range gene transfer in the hot spring cyanobacterium Synechococcus.</title>
        <authorList>
            <person name="Dvorak P."/>
            <person name="Jahodarova E."/>
            <person name="Hasler P."/>
            <person name="Poulickova A."/>
        </authorList>
    </citation>
    <scope>NUCLEOTIDE SEQUENCE</scope>
    <source>
        <strain evidence="19">Rupite</strain>
    </source>
</reference>
<dbReference type="NCBIfam" id="NF010004">
    <property type="entry name" value="PRK13477.1"/>
    <property type="match status" value="1"/>
</dbReference>
<dbReference type="RefSeq" id="WP_425244421.1">
    <property type="nucleotide sequence ID" value="NZ_JAFIRA010000049.1"/>
</dbReference>
<evidence type="ECO:0000256" key="9">
    <source>
        <dbReference type="ARBA" id="ARBA00022777"/>
    </source>
</evidence>
<protein>
    <recommendedName>
        <fullName evidence="15">Bifunctional pantoate ligase/cytidylate kinase</fullName>
    </recommendedName>
    <domain>
        <recommendedName>
            <fullName evidence="15">Pantothenate synthetase</fullName>
            <shortName evidence="15">PS</shortName>
            <ecNumber evidence="15">6.3.2.1</ecNumber>
        </recommendedName>
        <alternativeName>
            <fullName evidence="15">Pantoate--beta-alanine ligase</fullName>
        </alternativeName>
        <alternativeName>
            <fullName evidence="15">Pantoate-activating enzyme</fullName>
        </alternativeName>
    </domain>
    <domain>
        <recommendedName>
            <fullName evidence="15">Cytidylate kinase</fullName>
            <shortName evidence="15">CK</shortName>
            <ecNumber evidence="15">2.7.4.25</ecNumber>
        </recommendedName>
        <alternativeName>
            <fullName evidence="15">Cytidine monophosphate kinase</fullName>
            <shortName evidence="15">CMP kinase</shortName>
        </alternativeName>
    </domain>
</protein>
<evidence type="ECO:0000256" key="11">
    <source>
        <dbReference type="ARBA" id="ARBA00023268"/>
    </source>
</evidence>
<feature type="binding site" evidence="15">
    <location>
        <begin position="187"/>
        <end position="190"/>
    </location>
    <ligand>
        <name>ATP</name>
        <dbReference type="ChEBI" id="CHEBI:30616"/>
    </ligand>
</feature>
<keyword evidence="9 15" id="KW-0418">Kinase</keyword>
<dbReference type="GO" id="GO:0016301">
    <property type="term" value="F:kinase activity"/>
    <property type="evidence" value="ECO:0007669"/>
    <property type="project" value="UniProtKB-KW"/>
</dbReference>
<comment type="pathway">
    <text evidence="1 15">Cofactor biosynthesis; (R)-pantothenate biosynthesis; (R)-pantothenate from (R)-pantoate and beta-alanine: step 1/1.</text>
</comment>
<evidence type="ECO:0000256" key="17">
    <source>
        <dbReference type="SAM" id="MobiDB-lite"/>
    </source>
</evidence>
<dbReference type="Gene3D" id="3.40.50.300">
    <property type="entry name" value="P-loop containing nucleotide triphosphate hydrolases"/>
    <property type="match status" value="1"/>
</dbReference>
<dbReference type="InterPro" id="IPR024894">
    <property type="entry name" value="Pantoate_ligase/cytidylate_kin"/>
</dbReference>
<keyword evidence="4 15" id="KW-0963">Cytoplasm</keyword>
<evidence type="ECO:0000256" key="15">
    <source>
        <dbReference type="HAMAP-Rule" id="MF_01349"/>
    </source>
</evidence>
<name>A0ABT0CEE4_THEVL</name>
<comment type="function">
    <text evidence="15">Catalyzes the transfer of a phosphate group from ATP to either CMP or dCMP to form CDP or dCDP and ADP, respectively.</text>
</comment>
<feature type="coiled-coil region" evidence="16">
    <location>
        <begin position="473"/>
        <end position="500"/>
    </location>
</feature>
<dbReference type="InterPro" id="IPR003721">
    <property type="entry name" value="Pantoate_ligase"/>
</dbReference>
<dbReference type="InterPro" id="IPR027417">
    <property type="entry name" value="P-loop_NTPase"/>
</dbReference>
<feature type="domain" description="Cytidylate kinase" evidence="18">
    <location>
        <begin position="321"/>
        <end position="537"/>
    </location>
</feature>
<keyword evidence="20" id="KW-1185">Reference proteome</keyword>
<feature type="region of interest" description="Pantoate--beta-alanine ligase" evidence="15">
    <location>
        <begin position="1"/>
        <end position="280"/>
    </location>
</feature>
<keyword evidence="6 15" id="KW-0566">Pantothenate biosynthesis</keyword>
<dbReference type="Gene3D" id="3.40.50.620">
    <property type="entry name" value="HUPs"/>
    <property type="match status" value="1"/>
</dbReference>
<keyword evidence="16" id="KW-0175">Coiled coil</keyword>
<evidence type="ECO:0000256" key="3">
    <source>
        <dbReference type="ARBA" id="ARBA00009427"/>
    </source>
</evidence>
<feature type="binding site" evidence="15">
    <location>
        <position position="59"/>
    </location>
    <ligand>
        <name>(R)-pantoate</name>
        <dbReference type="ChEBI" id="CHEBI:15980"/>
    </ligand>
</feature>
<keyword evidence="10 15" id="KW-0067">ATP-binding</keyword>
<keyword evidence="5 15" id="KW-0436">Ligase</keyword>
<dbReference type="PANTHER" id="PTHR21299:SF1">
    <property type="entry name" value="PANTOATE--BETA-ALANINE LIGASE"/>
    <property type="match status" value="1"/>
</dbReference>
<dbReference type="HAMAP" id="MF_00238">
    <property type="entry name" value="Cytidyl_kinase_type1"/>
    <property type="match status" value="1"/>
</dbReference>
<dbReference type="InterPro" id="IPR042176">
    <property type="entry name" value="Pantoate_ligase_C"/>
</dbReference>
<dbReference type="InterPro" id="IPR014729">
    <property type="entry name" value="Rossmann-like_a/b/a_fold"/>
</dbReference>
<dbReference type="Pfam" id="PF02569">
    <property type="entry name" value="Pantoate_ligase"/>
    <property type="match status" value="1"/>
</dbReference>
<feature type="region of interest" description="Disordered" evidence="17">
    <location>
        <begin position="288"/>
        <end position="309"/>
    </location>
</feature>
<evidence type="ECO:0000256" key="12">
    <source>
        <dbReference type="ARBA" id="ARBA00047615"/>
    </source>
</evidence>
<dbReference type="EC" id="6.3.2.1" evidence="15"/>
<comment type="catalytic activity">
    <reaction evidence="12 15">
        <text>dCMP + ATP = dCDP + ADP</text>
        <dbReference type="Rhea" id="RHEA:25094"/>
        <dbReference type="ChEBI" id="CHEBI:30616"/>
        <dbReference type="ChEBI" id="CHEBI:57566"/>
        <dbReference type="ChEBI" id="CHEBI:58593"/>
        <dbReference type="ChEBI" id="CHEBI:456216"/>
        <dbReference type="EC" id="2.7.4.25"/>
    </reaction>
</comment>
<sequence length="550" mass="60876">MHWLRTVTALREHVAAWRGSTVGLVPTMGSLHEGHLSLIRRCRQECEVTVVSIFVNPLQFGPAEDLERYPRNLEADRAMCEAAGVDAVFAPDPEEMWADQGSGADRTWVMPPDSLLKTLCAPHRPGHFRGVATIVLQLLHLVQPQRAYFGQKDAQQLAILQRMVEDLQLPVTLVPCPTVRDPDGLALSSRNQYLSTSERQVALGLYRALRRGYEHWRAGDPSAEGILAAAQAELSRYPQLQLQYLELVHPQTLQPLQRVDSQGLLAAAAYVGQTRLIDNLLLSVTQESAAQEKEAQPPEEPHPEGLAFPFGASAAPRRPLIAIDGPAGAGKSTVARAVAAQLHLLYLDTGAMYRAITWLALQRGIPLDDAEQLTQLAAQTQLSLKSGNSSVEPTRIWANGEEITQAIRSPEVTRWVSQVSAVPGVRQELVKRQRSMGRDGGAVLEGRDIGTHVFPDAELKVFLTASVEERAQRRQHQLQAQGQQVALEELEAQIQQRDRRDSERTISPLRPAPDAILIDTDHLSQSEVQDKIVMLYQQLLARSSTPRFDQ</sequence>
<comment type="subcellular location">
    <subcellularLocation>
        <location evidence="15">Cytoplasm</location>
    </subcellularLocation>
</comment>
<dbReference type="NCBIfam" id="TIGR00017">
    <property type="entry name" value="cmk"/>
    <property type="match status" value="1"/>
</dbReference>
<comment type="function">
    <text evidence="15">Catalyzes the condensation of pantoate with beta-alanine in an ATP-dependent reaction via a pantoyl-adenylate intermediate.</text>
</comment>
<feature type="binding site" evidence="15">
    <location>
        <begin position="150"/>
        <end position="153"/>
    </location>
    <ligand>
        <name>ATP</name>
        <dbReference type="ChEBI" id="CHEBI:30616"/>
    </ligand>
</feature>
<organism evidence="19 20">
    <name type="scientific">Thermostichus vulcanus str. 'Rupite'</name>
    <dbReference type="NCBI Taxonomy" id="2813851"/>
    <lineage>
        <taxon>Bacteria</taxon>
        <taxon>Bacillati</taxon>
        <taxon>Cyanobacteriota</taxon>
        <taxon>Cyanophyceae</taxon>
        <taxon>Thermostichales</taxon>
        <taxon>Thermostichaceae</taxon>
        <taxon>Thermostichus</taxon>
    </lineage>
</organism>
<dbReference type="EMBL" id="JAFIRA010000049">
    <property type="protein sequence ID" value="MCJ2544157.1"/>
    <property type="molecule type" value="Genomic_DNA"/>
</dbReference>
<accession>A0ABT0CEE4</accession>
<dbReference type="SUPFAM" id="SSF52374">
    <property type="entry name" value="Nucleotidylyl transferase"/>
    <property type="match status" value="1"/>
</dbReference>
<dbReference type="PANTHER" id="PTHR21299">
    <property type="entry name" value="CYTIDYLATE KINASE/PANTOATE-BETA-ALANINE LIGASE"/>
    <property type="match status" value="1"/>
</dbReference>
<dbReference type="InterPro" id="IPR003136">
    <property type="entry name" value="Cytidylate_kin"/>
</dbReference>
<dbReference type="Gene3D" id="3.30.1300.10">
    <property type="entry name" value="Pantoate-beta-alanine ligase, C-terminal domain"/>
    <property type="match status" value="1"/>
</dbReference>
<keyword evidence="11 15" id="KW-0511">Multifunctional enzyme</keyword>
<comment type="similarity">
    <text evidence="2">Belongs to the pantothenate synthetase family.</text>
</comment>
<comment type="similarity">
    <text evidence="3">Belongs to the cytidylate kinase family. Type 1 subfamily.</text>
</comment>
<dbReference type="EC" id="2.7.4.25" evidence="15"/>
<comment type="similarity">
    <text evidence="15">In the N-terminal section; belongs to the pantothenate synthetase family.</text>
</comment>
<dbReference type="NCBIfam" id="TIGR00125">
    <property type="entry name" value="cyt_tran_rel"/>
    <property type="match status" value="1"/>
</dbReference>
<evidence type="ECO:0000256" key="13">
    <source>
        <dbReference type="ARBA" id="ARBA00048258"/>
    </source>
</evidence>
<feature type="compositionally biased region" description="Basic and acidic residues" evidence="17">
    <location>
        <begin position="290"/>
        <end position="303"/>
    </location>
</feature>
<evidence type="ECO:0000256" key="10">
    <source>
        <dbReference type="ARBA" id="ARBA00022840"/>
    </source>
</evidence>
<dbReference type="CDD" id="cd00560">
    <property type="entry name" value="PanC"/>
    <property type="match status" value="1"/>
</dbReference>
<comment type="similarity">
    <text evidence="15">In the C-terminal section; belongs to the cytidylate kinase family. Type 1 subfamily.</text>
</comment>
<keyword evidence="7 15" id="KW-0808">Transferase</keyword>
<dbReference type="InterPro" id="IPR011994">
    <property type="entry name" value="Cytidylate_kinase_dom"/>
</dbReference>
<evidence type="ECO:0000256" key="5">
    <source>
        <dbReference type="ARBA" id="ARBA00022598"/>
    </source>
</evidence>
<comment type="catalytic activity">
    <reaction evidence="13 15">
        <text>(R)-pantoate + beta-alanine + ATP = (R)-pantothenate + AMP + diphosphate + H(+)</text>
        <dbReference type="Rhea" id="RHEA:10912"/>
        <dbReference type="ChEBI" id="CHEBI:15378"/>
        <dbReference type="ChEBI" id="CHEBI:15980"/>
        <dbReference type="ChEBI" id="CHEBI:29032"/>
        <dbReference type="ChEBI" id="CHEBI:30616"/>
        <dbReference type="ChEBI" id="CHEBI:33019"/>
        <dbReference type="ChEBI" id="CHEBI:57966"/>
        <dbReference type="ChEBI" id="CHEBI:456215"/>
        <dbReference type="EC" id="6.3.2.1"/>
    </reaction>
</comment>
<feature type="binding site" evidence="15">
    <location>
        <position position="59"/>
    </location>
    <ligand>
        <name>beta-alanine</name>
        <dbReference type="ChEBI" id="CHEBI:57966"/>
    </ligand>
</feature>